<dbReference type="GO" id="GO:0004190">
    <property type="term" value="F:aspartic-type endopeptidase activity"/>
    <property type="evidence" value="ECO:0007669"/>
    <property type="project" value="UniProtKB-KW"/>
</dbReference>
<evidence type="ECO:0000256" key="3">
    <source>
        <dbReference type="ARBA" id="ARBA00022750"/>
    </source>
</evidence>
<dbReference type="AlphaFoldDB" id="A0AAW1LN60"/>
<evidence type="ECO:0000256" key="4">
    <source>
        <dbReference type="ARBA" id="ARBA00022801"/>
    </source>
</evidence>
<dbReference type="Pfam" id="PF14543">
    <property type="entry name" value="TAXi_N"/>
    <property type="match status" value="1"/>
</dbReference>
<dbReference type="Proteomes" id="UP001443914">
    <property type="component" value="Unassembled WGS sequence"/>
</dbReference>
<keyword evidence="4" id="KW-0378">Hydrolase</keyword>
<dbReference type="InterPro" id="IPR051708">
    <property type="entry name" value="Plant_Aspart_Prot_A1"/>
</dbReference>
<keyword evidence="3" id="KW-0064">Aspartyl protease</keyword>
<organism evidence="7 8">
    <name type="scientific">Saponaria officinalis</name>
    <name type="common">Common soapwort</name>
    <name type="synonym">Lychnis saponaria</name>
    <dbReference type="NCBI Taxonomy" id="3572"/>
    <lineage>
        <taxon>Eukaryota</taxon>
        <taxon>Viridiplantae</taxon>
        <taxon>Streptophyta</taxon>
        <taxon>Embryophyta</taxon>
        <taxon>Tracheophyta</taxon>
        <taxon>Spermatophyta</taxon>
        <taxon>Magnoliopsida</taxon>
        <taxon>eudicotyledons</taxon>
        <taxon>Gunneridae</taxon>
        <taxon>Pentapetalae</taxon>
        <taxon>Caryophyllales</taxon>
        <taxon>Caryophyllaceae</taxon>
        <taxon>Caryophylleae</taxon>
        <taxon>Saponaria</taxon>
    </lineage>
</organism>
<evidence type="ECO:0000256" key="5">
    <source>
        <dbReference type="ARBA" id="ARBA00023180"/>
    </source>
</evidence>
<dbReference type="SUPFAM" id="SSF50630">
    <property type="entry name" value="Acid proteases"/>
    <property type="match status" value="1"/>
</dbReference>
<gene>
    <name evidence="7" type="ORF">RND81_04G199000</name>
</gene>
<dbReference type="Pfam" id="PF14541">
    <property type="entry name" value="TAXi_C"/>
    <property type="match status" value="1"/>
</dbReference>
<evidence type="ECO:0000259" key="6">
    <source>
        <dbReference type="PROSITE" id="PS51767"/>
    </source>
</evidence>
<sequence>MVQNILIHFIFHFISIIYQTNAFTMTMHPIHSPYLNVLPKSFTMKDRHEFIRNISLSRAYHFDKKNTKVSPNTIEYPLSHLHVGYFLVQLNLGTHDPPYAPFVVVDTSSDQTWIQCARCDPCFPTDKLVYAEDSLTYAKLTLDDNRCDPKRSYEGACGFDAYFGKAHAQGFVGTDTFTFSDSFGNRTYFPNIAFGCGVHNNGFDWGEDVGKISGVHGFAVGPRSFITQLDNEIKGRFSYCIPLEVGGTTISFGDSANLTALVNATNVAQIKTINMNPKARYHLFLAAISVEDERLPIPSFIFELDDKNFKTGFFLDPSTPLTMLNTDAYKIFMEAVEKRIKDSPKPIKMNDLTDVCYDHHPKHFPNITFHFTRSPGGGSGEADMIFPNENIFRDTGDKNRGFCLNIAPTDGPSIFGAYQQANHRFLFDINKRELSFVEDKC</sequence>
<evidence type="ECO:0000256" key="1">
    <source>
        <dbReference type="ARBA" id="ARBA00007447"/>
    </source>
</evidence>
<dbReference type="InterPro" id="IPR033121">
    <property type="entry name" value="PEPTIDASE_A1"/>
</dbReference>
<evidence type="ECO:0000313" key="7">
    <source>
        <dbReference type="EMBL" id="KAK9735332.1"/>
    </source>
</evidence>
<dbReference type="PANTHER" id="PTHR47967:SF128">
    <property type="entry name" value="ASPARTIC PROTEINASE CDR1-LIKE"/>
    <property type="match status" value="1"/>
</dbReference>
<dbReference type="PROSITE" id="PS51767">
    <property type="entry name" value="PEPTIDASE_A1"/>
    <property type="match status" value="1"/>
</dbReference>
<dbReference type="InterPro" id="IPR034161">
    <property type="entry name" value="Pepsin-like_plant"/>
</dbReference>
<proteinExistence type="inferred from homology"/>
<protein>
    <recommendedName>
        <fullName evidence="6">Peptidase A1 domain-containing protein</fullName>
    </recommendedName>
</protein>
<comment type="similarity">
    <text evidence="1">Belongs to the peptidase A1 family.</text>
</comment>
<feature type="domain" description="Peptidase A1" evidence="6">
    <location>
        <begin position="86"/>
        <end position="437"/>
    </location>
</feature>
<dbReference type="InterPro" id="IPR021109">
    <property type="entry name" value="Peptidase_aspartic_dom_sf"/>
</dbReference>
<dbReference type="PANTHER" id="PTHR47967">
    <property type="entry name" value="OS07G0603500 PROTEIN-RELATED"/>
    <property type="match status" value="1"/>
</dbReference>
<evidence type="ECO:0000256" key="2">
    <source>
        <dbReference type="ARBA" id="ARBA00022670"/>
    </source>
</evidence>
<dbReference type="InterPro" id="IPR032861">
    <property type="entry name" value="TAXi_N"/>
</dbReference>
<comment type="caution">
    <text evidence="7">The sequence shown here is derived from an EMBL/GenBank/DDBJ whole genome shotgun (WGS) entry which is preliminary data.</text>
</comment>
<dbReference type="InterPro" id="IPR032799">
    <property type="entry name" value="TAXi_C"/>
</dbReference>
<reference evidence="7" key="1">
    <citation type="submission" date="2024-03" db="EMBL/GenBank/DDBJ databases">
        <title>WGS assembly of Saponaria officinalis var. Norfolk2.</title>
        <authorList>
            <person name="Jenkins J."/>
            <person name="Shu S."/>
            <person name="Grimwood J."/>
            <person name="Barry K."/>
            <person name="Goodstein D."/>
            <person name="Schmutz J."/>
            <person name="Leebens-Mack J."/>
            <person name="Osbourn A."/>
        </authorList>
    </citation>
    <scope>NUCLEOTIDE SEQUENCE [LARGE SCALE GENOMIC DNA]</scope>
    <source>
        <strain evidence="7">JIC</strain>
    </source>
</reference>
<evidence type="ECO:0000313" key="8">
    <source>
        <dbReference type="Proteomes" id="UP001443914"/>
    </source>
</evidence>
<dbReference type="GO" id="GO:0005576">
    <property type="term" value="C:extracellular region"/>
    <property type="evidence" value="ECO:0007669"/>
    <property type="project" value="TreeGrafter"/>
</dbReference>
<keyword evidence="8" id="KW-1185">Reference proteome</keyword>
<keyword evidence="2" id="KW-0645">Protease</keyword>
<dbReference type="GO" id="GO:0006508">
    <property type="term" value="P:proteolysis"/>
    <property type="evidence" value="ECO:0007669"/>
    <property type="project" value="UniProtKB-KW"/>
</dbReference>
<keyword evidence="5" id="KW-0325">Glycoprotein</keyword>
<dbReference type="Gene3D" id="2.40.70.10">
    <property type="entry name" value="Acid Proteases"/>
    <property type="match status" value="2"/>
</dbReference>
<dbReference type="CDD" id="cd05476">
    <property type="entry name" value="pepsin_A_like_plant"/>
    <property type="match status" value="1"/>
</dbReference>
<name>A0AAW1LN60_SAPOF</name>
<accession>A0AAW1LN60</accession>
<dbReference type="EMBL" id="JBDFQZ010000004">
    <property type="protein sequence ID" value="KAK9735332.1"/>
    <property type="molecule type" value="Genomic_DNA"/>
</dbReference>